<evidence type="ECO:0000259" key="1">
    <source>
        <dbReference type="Pfam" id="PF02796"/>
    </source>
</evidence>
<evidence type="ECO:0000313" key="2">
    <source>
        <dbReference type="EMBL" id="MFC6386475.1"/>
    </source>
</evidence>
<organism evidence="2 3">
    <name type="scientific">Sporolactobacillus kofuensis</name>
    <dbReference type="NCBI Taxonomy" id="269672"/>
    <lineage>
        <taxon>Bacteria</taxon>
        <taxon>Bacillati</taxon>
        <taxon>Bacillota</taxon>
        <taxon>Bacilli</taxon>
        <taxon>Bacillales</taxon>
        <taxon>Sporolactobacillaceae</taxon>
        <taxon>Sporolactobacillus</taxon>
    </lineage>
</organism>
<evidence type="ECO:0000313" key="3">
    <source>
        <dbReference type="Proteomes" id="UP001596267"/>
    </source>
</evidence>
<dbReference type="InterPro" id="IPR006120">
    <property type="entry name" value="Resolvase_HTH_dom"/>
</dbReference>
<sequence>MSRSFFIVKVSPVWLFSNREQYSVKEIVEMTGISRATVYRYVNQELIMA</sequence>
<reference evidence="3" key="1">
    <citation type="journal article" date="2019" name="Int. J. Syst. Evol. Microbiol.">
        <title>The Global Catalogue of Microorganisms (GCM) 10K type strain sequencing project: providing services to taxonomists for standard genome sequencing and annotation.</title>
        <authorList>
            <consortium name="The Broad Institute Genomics Platform"/>
            <consortium name="The Broad Institute Genome Sequencing Center for Infectious Disease"/>
            <person name="Wu L."/>
            <person name="Ma J."/>
        </authorList>
    </citation>
    <scope>NUCLEOTIDE SEQUENCE [LARGE SCALE GENOMIC DNA]</scope>
    <source>
        <strain evidence="3">CCUG 42001</strain>
    </source>
</reference>
<comment type="caution">
    <text evidence="2">The sequence shown here is derived from an EMBL/GenBank/DDBJ whole genome shotgun (WGS) entry which is preliminary data.</text>
</comment>
<proteinExistence type="predicted"/>
<dbReference type="RefSeq" id="WP_253054151.1">
    <property type="nucleotide sequence ID" value="NZ_JAMXWN010000006.1"/>
</dbReference>
<dbReference type="EMBL" id="JBHSTQ010000006">
    <property type="protein sequence ID" value="MFC6386475.1"/>
    <property type="molecule type" value="Genomic_DNA"/>
</dbReference>
<name>A0ABW1WEI0_9BACL</name>
<keyword evidence="3" id="KW-1185">Reference proteome</keyword>
<dbReference type="Gene3D" id="1.10.10.60">
    <property type="entry name" value="Homeodomain-like"/>
    <property type="match status" value="1"/>
</dbReference>
<gene>
    <name evidence="2" type="ORF">ACFP7A_07665</name>
</gene>
<feature type="domain" description="Resolvase HTH" evidence="1">
    <location>
        <begin position="22"/>
        <end position="44"/>
    </location>
</feature>
<dbReference type="Pfam" id="PF02796">
    <property type="entry name" value="HTH_7"/>
    <property type="match status" value="1"/>
</dbReference>
<protein>
    <submittedName>
        <fullName evidence="2">Helix-turn-helix domain-containing protein</fullName>
    </submittedName>
</protein>
<dbReference type="Proteomes" id="UP001596267">
    <property type="component" value="Unassembled WGS sequence"/>
</dbReference>
<accession>A0ABW1WEI0</accession>